<proteinExistence type="predicted"/>
<dbReference type="GO" id="GO:0008168">
    <property type="term" value="F:methyltransferase activity"/>
    <property type="evidence" value="ECO:0007669"/>
    <property type="project" value="UniProtKB-KW"/>
</dbReference>
<dbReference type="SUPFAM" id="SSF53335">
    <property type="entry name" value="S-adenosyl-L-methionine-dependent methyltransferases"/>
    <property type="match status" value="1"/>
</dbReference>
<dbReference type="EMBL" id="JAFLWD010000003">
    <property type="protein sequence ID" value="MBO0439022.1"/>
    <property type="molecule type" value="Genomic_DNA"/>
</dbReference>
<dbReference type="InterPro" id="IPR029063">
    <property type="entry name" value="SAM-dependent_MTases_sf"/>
</dbReference>
<dbReference type="Proteomes" id="UP000664632">
    <property type="component" value="Unassembled WGS sequence"/>
</dbReference>
<keyword evidence="2" id="KW-0808">Transferase</keyword>
<name>A0ABS3GUU2_9ENTE</name>
<keyword evidence="2" id="KW-0489">Methyltransferase</keyword>
<evidence type="ECO:0000259" key="1">
    <source>
        <dbReference type="Pfam" id="PF13847"/>
    </source>
</evidence>
<sequence length="272" mass="31898">MGRKAMDSWEVSYPKGVIECLDLFRDKYLQYDTFDPILHDYIQTHLESGGKRVCSLGAGTGRHEVDLAKLGYDVVGLERDALSVQMASEYINSHGVEVEMHECDFLIPDNIENCLREQEKFDVVILLFIPISMYDYNRSLQFLSRYLKPGGIFVTNCFGYRNSIDRGKRVLDSDIEVCERKSKNDIIVRLNYYEYKNDIVDWDAIYLLEEDGQLVMKRDHDTLCVMPEEEYEDPLNVDRDIFEILPNYQIWEAEDCMTPPNLYEYLVGRRMK</sequence>
<reference evidence="2 3" key="1">
    <citation type="submission" date="2021-03" db="EMBL/GenBank/DDBJ databases">
        <title>Enterococcal diversity collection.</title>
        <authorList>
            <person name="Gilmore M.S."/>
            <person name="Schwartzman J."/>
            <person name="Van Tyne D."/>
            <person name="Martin M."/>
            <person name="Earl A.M."/>
            <person name="Manson A.L."/>
            <person name="Straub T."/>
            <person name="Salamzade R."/>
            <person name="Saavedra J."/>
            <person name="Lebreton F."/>
            <person name="Prichula J."/>
            <person name="Schaufler K."/>
            <person name="Gaca A."/>
            <person name="Sgardioli B."/>
            <person name="Wagenaar J."/>
            <person name="Strong T."/>
        </authorList>
    </citation>
    <scope>NUCLEOTIDE SEQUENCE [LARGE SCALE GENOMIC DNA]</scope>
    <source>
        <strain evidence="2 3">DIV0869a</strain>
    </source>
</reference>
<keyword evidence="3" id="KW-1185">Reference proteome</keyword>
<dbReference type="InterPro" id="IPR025714">
    <property type="entry name" value="Methyltranfer_dom"/>
</dbReference>
<comment type="caution">
    <text evidence="2">The sequence shown here is derived from an EMBL/GenBank/DDBJ whole genome shotgun (WGS) entry which is preliminary data.</text>
</comment>
<dbReference type="Gene3D" id="3.40.50.150">
    <property type="entry name" value="Vaccinia Virus protein VP39"/>
    <property type="match status" value="1"/>
</dbReference>
<evidence type="ECO:0000313" key="3">
    <source>
        <dbReference type="Proteomes" id="UP000664632"/>
    </source>
</evidence>
<dbReference type="Pfam" id="PF13847">
    <property type="entry name" value="Methyltransf_31"/>
    <property type="match status" value="1"/>
</dbReference>
<protein>
    <submittedName>
        <fullName evidence="2">Class I SAM-dependent methyltransferase</fullName>
    </submittedName>
</protein>
<dbReference type="RefSeq" id="WP_207111131.1">
    <property type="nucleotide sequence ID" value="NZ_JAFLWD010000003.1"/>
</dbReference>
<gene>
    <name evidence="2" type="ORF">JZO69_01425</name>
</gene>
<dbReference type="GO" id="GO:0032259">
    <property type="term" value="P:methylation"/>
    <property type="evidence" value="ECO:0007669"/>
    <property type="project" value="UniProtKB-KW"/>
</dbReference>
<accession>A0ABS3GUU2</accession>
<organism evidence="2 3">
    <name type="scientific">Candidatus Enterococcus ikei</name>
    <dbReference type="NCBI Taxonomy" id="2815326"/>
    <lineage>
        <taxon>Bacteria</taxon>
        <taxon>Bacillati</taxon>
        <taxon>Bacillota</taxon>
        <taxon>Bacilli</taxon>
        <taxon>Lactobacillales</taxon>
        <taxon>Enterococcaceae</taxon>
        <taxon>Enterococcus</taxon>
    </lineage>
</organism>
<evidence type="ECO:0000313" key="2">
    <source>
        <dbReference type="EMBL" id="MBO0439022.1"/>
    </source>
</evidence>
<feature type="domain" description="Methyltransferase" evidence="1">
    <location>
        <begin position="49"/>
        <end position="158"/>
    </location>
</feature>
<dbReference type="CDD" id="cd02440">
    <property type="entry name" value="AdoMet_MTases"/>
    <property type="match status" value="1"/>
</dbReference>